<feature type="region of interest" description="Disordered" evidence="3">
    <location>
        <begin position="20"/>
        <end position="39"/>
    </location>
</feature>
<name>A0A318T3D3_9RHOB</name>
<dbReference type="InterPro" id="IPR050557">
    <property type="entry name" value="RTX_toxin/Mannuronan_C5-epim"/>
</dbReference>
<dbReference type="SUPFAM" id="SSF51120">
    <property type="entry name" value="beta-Roll"/>
    <property type="match status" value="1"/>
</dbReference>
<reference evidence="4 5" key="1">
    <citation type="submission" date="2018-06" db="EMBL/GenBank/DDBJ databases">
        <title>Genomic Encyclopedia of Type Strains, Phase III (KMG-III): the genomes of soil and plant-associated and newly described type strains.</title>
        <authorList>
            <person name="Whitman W."/>
        </authorList>
    </citation>
    <scope>NUCLEOTIDE SEQUENCE [LARGE SCALE GENOMIC DNA]</scope>
    <source>
        <strain evidence="4 5">CECT 9025</strain>
    </source>
</reference>
<dbReference type="GO" id="GO:0005576">
    <property type="term" value="C:extracellular region"/>
    <property type="evidence" value="ECO:0007669"/>
    <property type="project" value="UniProtKB-SubCell"/>
</dbReference>
<evidence type="ECO:0000313" key="5">
    <source>
        <dbReference type="Proteomes" id="UP000248311"/>
    </source>
</evidence>
<evidence type="ECO:0000256" key="3">
    <source>
        <dbReference type="SAM" id="MobiDB-lite"/>
    </source>
</evidence>
<evidence type="ECO:0000256" key="2">
    <source>
        <dbReference type="ARBA" id="ARBA00022525"/>
    </source>
</evidence>
<dbReference type="RefSeq" id="WP_110813776.1">
    <property type="nucleotide sequence ID" value="NZ_QJTE01000002.1"/>
</dbReference>
<comment type="subcellular location">
    <subcellularLocation>
        <location evidence="1">Secreted</location>
    </subcellularLocation>
</comment>
<dbReference type="PANTHER" id="PTHR38340">
    <property type="entry name" value="S-LAYER PROTEIN"/>
    <property type="match status" value="1"/>
</dbReference>
<keyword evidence="2" id="KW-0964">Secreted</keyword>
<sequence length="279" mass="28447">MLGFLGLIGVSLAGLAFVSGDEDDDEGGSAVERDDGTAVDMAPAQGEGELIDLPPEEDEAVYEPEPVEVTSNETVVAGDWTFDDDEEPETDLDEEALWDEVWDEVELALDEEGDVLPLRDEGEALPCMTGGEGNDVLEGCDNGGLLSGGWGDDVLTGNAGEDEMQGGAGNDVLDGVEVGAAEADILNGGSGDDRLIGGAGDVLSGGRGADTFEIAPGDEVAVIADFDPAADALVLRGGAETVLDTLTSEDGLTLLADGQPVAYLSGVTALDLSLVQMAA</sequence>
<dbReference type="PRINTS" id="PR00313">
    <property type="entry name" value="CABNDNGRPT"/>
</dbReference>
<evidence type="ECO:0000313" key="4">
    <source>
        <dbReference type="EMBL" id="PYE84714.1"/>
    </source>
</evidence>
<dbReference type="AlphaFoldDB" id="A0A318T3D3"/>
<dbReference type="InterPro" id="IPR001343">
    <property type="entry name" value="Hemolysn_Ca-bd"/>
</dbReference>
<dbReference type="OrthoDB" id="7801966at2"/>
<proteinExistence type="predicted"/>
<organism evidence="4 5">
    <name type="scientific">Pseudoroseicyclus aestuarii</name>
    <dbReference type="NCBI Taxonomy" id="1795041"/>
    <lineage>
        <taxon>Bacteria</taxon>
        <taxon>Pseudomonadati</taxon>
        <taxon>Pseudomonadota</taxon>
        <taxon>Alphaproteobacteria</taxon>
        <taxon>Rhodobacterales</taxon>
        <taxon>Paracoccaceae</taxon>
        <taxon>Pseudoroseicyclus</taxon>
    </lineage>
</organism>
<dbReference type="EMBL" id="QJTE01000002">
    <property type="protein sequence ID" value="PYE84714.1"/>
    <property type="molecule type" value="Genomic_DNA"/>
</dbReference>
<dbReference type="Gene3D" id="2.150.10.10">
    <property type="entry name" value="Serralysin-like metalloprotease, C-terminal"/>
    <property type="match status" value="2"/>
</dbReference>
<protein>
    <submittedName>
        <fullName evidence="4">Hemolysin type calcium-binding protein</fullName>
    </submittedName>
</protein>
<gene>
    <name evidence="4" type="ORF">DFP88_102517</name>
</gene>
<keyword evidence="5" id="KW-1185">Reference proteome</keyword>
<comment type="caution">
    <text evidence="4">The sequence shown here is derived from an EMBL/GenBank/DDBJ whole genome shotgun (WGS) entry which is preliminary data.</text>
</comment>
<dbReference type="PANTHER" id="PTHR38340:SF1">
    <property type="entry name" value="S-LAYER PROTEIN"/>
    <property type="match status" value="1"/>
</dbReference>
<dbReference type="GO" id="GO:0005509">
    <property type="term" value="F:calcium ion binding"/>
    <property type="evidence" value="ECO:0007669"/>
    <property type="project" value="InterPro"/>
</dbReference>
<accession>A0A318T3D3</accession>
<dbReference type="InterPro" id="IPR011049">
    <property type="entry name" value="Serralysin-like_metalloprot_C"/>
</dbReference>
<evidence type="ECO:0000256" key="1">
    <source>
        <dbReference type="ARBA" id="ARBA00004613"/>
    </source>
</evidence>
<dbReference type="Pfam" id="PF00353">
    <property type="entry name" value="HemolysinCabind"/>
    <property type="match status" value="3"/>
</dbReference>
<dbReference type="Proteomes" id="UP000248311">
    <property type="component" value="Unassembled WGS sequence"/>
</dbReference>